<dbReference type="InterPro" id="IPR016039">
    <property type="entry name" value="Thiolase-like"/>
</dbReference>
<sequence>MAGLRAPIYVTGGGAVTPAGLNTRQTLAAIRASLSAFEQRTLADPLGEEQTVSRIPSHYSLRHTENIWFTSMATRAVAEALEAGGVAASTSALLLVAPEAFREHAAFAETPAAEFLTGLQDTLGETFHPTSRIVDGGAAACIGLLDRAAKLLATPGVEQVLLGGVDSLVNDKDIARLRAANRLKAEDNAQGLVPGEGAVVVCLRRAPSRDVQAQCTIHGVGVALEENSVLAENYSQGRALVAACRAAIEGKGPTESDIKFIISNDNGERYSAWEGLIGRSRFYRTRRETLPMAYPAMTIGDIGAGAGALTLLIAADSFTKGYAPGRVAMCEATSEAGMRAAALVSEVVRA</sequence>
<name>A0A2W7BYF7_9HYPH</name>
<dbReference type="OrthoDB" id="5501109at2"/>
<organism evidence="1 2">
    <name type="scientific">Mesorhizobium kowhaii</name>
    <dbReference type="NCBI Taxonomy" id="1300272"/>
    <lineage>
        <taxon>Bacteria</taxon>
        <taxon>Pseudomonadati</taxon>
        <taxon>Pseudomonadota</taxon>
        <taxon>Alphaproteobacteria</taxon>
        <taxon>Hyphomicrobiales</taxon>
        <taxon>Phyllobacteriaceae</taxon>
        <taxon>Mesorhizobium</taxon>
    </lineage>
</organism>
<dbReference type="RefSeq" id="WP_111547111.1">
    <property type="nucleotide sequence ID" value="NZ_MZXV01000056.1"/>
</dbReference>
<reference evidence="2" key="1">
    <citation type="submission" date="2017-03" db="EMBL/GenBank/DDBJ databases">
        <authorList>
            <person name="Safronova V.I."/>
            <person name="Sazanova A.L."/>
            <person name="Chirak E.R."/>
        </authorList>
    </citation>
    <scope>NUCLEOTIDE SEQUENCE [LARGE SCALE GENOMIC DNA]</scope>
    <source>
        <strain evidence="2">Ach-343</strain>
    </source>
</reference>
<dbReference type="Gene3D" id="3.40.47.10">
    <property type="match status" value="1"/>
</dbReference>
<dbReference type="Proteomes" id="UP000248616">
    <property type="component" value="Unassembled WGS sequence"/>
</dbReference>
<keyword evidence="2" id="KW-1185">Reference proteome</keyword>
<dbReference type="GO" id="GO:0016746">
    <property type="term" value="F:acyltransferase activity"/>
    <property type="evidence" value="ECO:0007669"/>
    <property type="project" value="InterPro"/>
</dbReference>
<dbReference type="AlphaFoldDB" id="A0A2W7BYF7"/>
<comment type="caution">
    <text evidence="1">The sequence shown here is derived from an EMBL/GenBank/DDBJ whole genome shotgun (WGS) entry which is preliminary data.</text>
</comment>
<gene>
    <name evidence="1" type="ORF">B5V02_26915</name>
</gene>
<evidence type="ECO:0008006" key="3">
    <source>
        <dbReference type="Google" id="ProtNLM"/>
    </source>
</evidence>
<evidence type="ECO:0000313" key="2">
    <source>
        <dbReference type="Proteomes" id="UP000248616"/>
    </source>
</evidence>
<accession>A0A2W7BYF7</accession>
<dbReference type="SUPFAM" id="SSF53901">
    <property type="entry name" value="Thiolase-like"/>
    <property type="match status" value="2"/>
</dbReference>
<evidence type="ECO:0000313" key="1">
    <source>
        <dbReference type="EMBL" id="PZV35677.1"/>
    </source>
</evidence>
<protein>
    <recommendedName>
        <fullName evidence="3">Beta-ketoacyl synthase N-terminal domain-containing protein</fullName>
    </recommendedName>
</protein>
<proteinExistence type="predicted"/>
<dbReference type="EMBL" id="MZXV01000056">
    <property type="protein sequence ID" value="PZV35677.1"/>
    <property type="molecule type" value="Genomic_DNA"/>
</dbReference>